<protein>
    <submittedName>
        <fullName evidence="2">Uncharacterized protein</fullName>
    </submittedName>
</protein>
<reference evidence="2 3" key="1">
    <citation type="journal article" date="2024" name="BMC Genomics">
        <title>De novo assembly and annotation of Popillia japonica's genome with initial clues to its potential as an invasive pest.</title>
        <authorList>
            <person name="Cucini C."/>
            <person name="Boschi S."/>
            <person name="Funari R."/>
            <person name="Cardaioli E."/>
            <person name="Iannotti N."/>
            <person name="Marturano G."/>
            <person name="Paoli F."/>
            <person name="Bruttini M."/>
            <person name="Carapelli A."/>
            <person name="Frati F."/>
            <person name="Nardi F."/>
        </authorList>
    </citation>
    <scope>NUCLEOTIDE SEQUENCE [LARGE SCALE GENOMIC DNA]</scope>
    <source>
        <strain evidence="2">DMR45628</strain>
    </source>
</reference>
<accession>A0AAW1MDQ8</accession>
<feature type="region of interest" description="Disordered" evidence="1">
    <location>
        <begin position="76"/>
        <end position="98"/>
    </location>
</feature>
<comment type="caution">
    <text evidence="2">The sequence shown here is derived from an EMBL/GenBank/DDBJ whole genome shotgun (WGS) entry which is preliminary data.</text>
</comment>
<keyword evidence="3" id="KW-1185">Reference proteome</keyword>
<dbReference type="EMBL" id="JASPKY010000057">
    <property type="protein sequence ID" value="KAK9744475.1"/>
    <property type="molecule type" value="Genomic_DNA"/>
</dbReference>
<gene>
    <name evidence="2" type="ORF">QE152_g7678</name>
</gene>
<dbReference type="AlphaFoldDB" id="A0AAW1MDQ8"/>
<name>A0AAW1MDQ8_POPJA</name>
<organism evidence="2 3">
    <name type="scientific">Popillia japonica</name>
    <name type="common">Japanese beetle</name>
    <dbReference type="NCBI Taxonomy" id="7064"/>
    <lineage>
        <taxon>Eukaryota</taxon>
        <taxon>Metazoa</taxon>
        <taxon>Ecdysozoa</taxon>
        <taxon>Arthropoda</taxon>
        <taxon>Hexapoda</taxon>
        <taxon>Insecta</taxon>
        <taxon>Pterygota</taxon>
        <taxon>Neoptera</taxon>
        <taxon>Endopterygota</taxon>
        <taxon>Coleoptera</taxon>
        <taxon>Polyphaga</taxon>
        <taxon>Scarabaeiformia</taxon>
        <taxon>Scarabaeidae</taxon>
        <taxon>Rutelinae</taxon>
        <taxon>Popillia</taxon>
    </lineage>
</organism>
<evidence type="ECO:0000313" key="3">
    <source>
        <dbReference type="Proteomes" id="UP001458880"/>
    </source>
</evidence>
<proteinExistence type="predicted"/>
<evidence type="ECO:0000313" key="2">
    <source>
        <dbReference type="EMBL" id="KAK9744475.1"/>
    </source>
</evidence>
<sequence length="154" mass="16639">MHRADLLLREYVATLFLDAYLKAATLKNAQSGFASTGICAFNANVFPDHMFAPAEVTDIPVVPETTEQIEADVDKSSYSAEAVAGPSSRGAEASKTSTTSFNDMSISDMLHLPSAPTTQTARKTNRRKGKFGIIYSSPEIQAAKHIVAKKIQML</sequence>
<dbReference type="Proteomes" id="UP001458880">
    <property type="component" value="Unassembled WGS sequence"/>
</dbReference>
<evidence type="ECO:0000256" key="1">
    <source>
        <dbReference type="SAM" id="MobiDB-lite"/>
    </source>
</evidence>